<accession>F2AYY8</accession>
<protein>
    <submittedName>
        <fullName evidence="1">Uncharacterized protein</fullName>
    </submittedName>
</protein>
<dbReference type="AlphaFoldDB" id="F2AYY8"/>
<comment type="caution">
    <text evidence="1">The sequence shown here is derived from an EMBL/GenBank/DDBJ whole genome shotgun (WGS) entry which is preliminary data.</text>
</comment>
<organism evidence="1 2">
    <name type="scientific">Rhodopirellula baltica WH47</name>
    <dbReference type="NCBI Taxonomy" id="991778"/>
    <lineage>
        <taxon>Bacteria</taxon>
        <taxon>Pseudomonadati</taxon>
        <taxon>Planctomycetota</taxon>
        <taxon>Planctomycetia</taxon>
        <taxon>Pirellulales</taxon>
        <taxon>Pirellulaceae</taxon>
        <taxon>Rhodopirellula</taxon>
    </lineage>
</organism>
<dbReference type="PATRIC" id="fig|991778.3.peg.5236"/>
<evidence type="ECO:0000313" key="1">
    <source>
        <dbReference type="EMBL" id="EGF25121.1"/>
    </source>
</evidence>
<dbReference type="EMBL" id="AFAR01000247">
    <property type="protein sequence ID" value="EGF25121.1"/>
    <property type="molecule type" value="Genomic_DNA"/>
</dbReference>
<dbReference type="Proteomes" id="UP000006222">
    <property type="component" value="Unassembled WGS sequence"/>
</dbReference>
<proteinExistence type="predicted"/>
<reference evidence="1 2" key="1">
    <citation type="journal article" date="2013" name="Mar. Genomics">
        <title>Expression of sulfatases in Rhodopirellula baltica and the diversity of sulfatases in the genus Rhodopirellula.</title>
        <authorList>
            <person name="Wegner C.E."/>
            <person name="Richter-Heitmann T."/>
            <person name="Klindworth A."/>
            <person name="Klockow C."/>
            <person name="Richter M."/>
            <person name="Achstetter T."/>
            <person name="Glockner F.O."/>
            <person name="Harder J."/>
        </authorList>
    </citation>
    <scope>NUCLEOTIDE SEQUENCE [LARGE SCALE GENOMIC DNA]</scope>
    <source>
        <strain evidence="1 2">WH47</strain>
    </source>
</reference>
<sequence>MLRSGGRGEELGSSGFVVEETTNGVELAEIQCENLHCLESLCLVGGVNVTGSRTLPRSRVRVASHF</sequence>
<evidence type="ECO:0000313" key="2">
    <source>
        <dbReference type="Proteomes" id="UP000006222"/>
    </source>
</evidence>
<gene>
    <name evidence="1" type="ORF">RBWH47_04943</name>
</gene>
<name>F2AYY8_RHOBT</name>